<dbReference type="PIRSF" id="PIRSF006470">
    <property type="entry name" value="DctB"/>
    <property type="match status" value="1"/>
</dbReference>
<protein>
    <submittedName>
        <fullName evidence="6">Sialic acid TRAP transporter substrate-binding protein SiaP</fullName>
    </submittedName>
</protein>
<dbReference type="NCBIfam" id="NF037995">
    <property type="entry name" value="TRAP_S1"/>
    <property type="match status" value="1"/>
</dbReference>
<keyword evidence="3" id="KW-0813">Transport</keyword>
<comment type="similarity">
    <text evidence="2">Belongs to the bacterial solute-binding protein 7 family.</text>
</comment>
<comment type="subcellular location">
    <subcellularLocation>
        <location evidence="1">Cell envelope</location>
    </subcellularLocation>
</comment>
<evidence type="ECO:0000313" key="7">
    <source>
        <dbReference type="Proteomes" id="UP001500920"/>
    </source>
</evidence>
<evidence type="ECO:0000256" key="5">
    <source>
        <dbReference type="SAM" id="SignalP"/>
    </source>
</evidence>
<dbReference type="PROSITE" id="PS51257">
    <property type="entry name" value="PROKAR_LIPOPROTEIN"/>
    <property type="match status" value="1"/>
</dbReference>
<keyword evidence="7" id="KW-1185">Reference proteome</keyword>
<dbReference type="RefSeq" id="WP_344704038.1">
    <property type="nucleotide sequence ID" value="NZ_BAABCK010000067.1"/>
</dbReference>
<dbReference type="Proteomes" id="UP001500920">
    <property type="component" value="Unassembled WGS sequence"/>
</dbReference>
<feature type="chain" id="PRO_5045548958" evidence="5">
    <location>
        <begin position="23"/>
        <end position="343"/>
    </location>
</feature>
<evidence type="ECO:0000256" key="3">
    <source>
        <dbReference type="ARBA" id="ARBA00022448"/>
    </source>
</evidence>
<dbReference type="NCBIfam" id="TIGR00787">
    <property type="entry name" value="dctP"/>
    <property type="match status" value="1"/>
</dbReference>
<keyword evidence="4 5" id="KW-0732">Signal</keyword>
<dbReference type="Pfam" id="PF03480">
    <property type="entry name" value="DctP"/>
    <property type="match status" value="1"/>
</dbReference>
<proteinExistence type="inferred from homology"/>
<evidence type="ECO:0000256" key="2">
    <source>
        <dbReference type="ARBA" id="ARBA00009023"/>
    </source>
</evidence>
<dbReference type="PANTHER" id="PTHR33376:SF4">
    <property type="entry name" value="SIALIC ACID-BINDING PERIPLASMIC PROTEIN SIAP"/>
    <property type="match status" value="1"/>
</dbReference>
<dbReference type="PANTHER" id="PTHR33376">
    <property type="match status" value="1"/>
</dbReference>
<sequence>MSKKLLSMVSLFMLILVLGACSNEGEADSSESESGSEATESYELKFGMVAGTVQNEYKAAEKLADYVEKESDGQLTINLYPDSQLGDDRAMLEQVRENSLDITFAETGRFGIWVPRAELMGLPYIVDDFDHLKKVVTETEYGEDLRKELVEEHNWKIAGTAYNGTRQTTANKEINELADMENLKLRVPEADNLLDYAKYTGAAPTPMAFTEVYMALQTNSVDGQENPLSTIDAQKFYEVQDYLAMTNHVVNDANYVVSNDTWEKLPKDLQNILQEGIDMAVEEHTSLFEQEEADLISKFEDEGVTVTEPDLGPFKEAVEEAYPKYLEDVEDGDAILEQIDEVR</sequence>
<evidence type="ECO:0000313" key="6">
    <source>
        <dbReference type="EMBL" id="GAA3731836.1"/>
    </source>
</evidence>
<dbReference type="InterPro" id="IPR038404">
    <property type="entry name" value="TRAP_DctP_sf"/>
</dbReference>
<dbReference type="EMBL" id="BAABCK010000067">
    <property type="protein sequence ID" value="GAA3731836.1"/>
    <property type="molecule type" value="Genomic_DNA"/>
</dbReference>
<accession>A0ABP7FAZ4</accession>
<organism evidence="6 7">
    <name type="scientific">Salinicoccus jeotgali</name>
    <dbReference type="NCBI Taxonomy" id="381634"/>
    <lineage>
        <taxon>Bacteria</taxon>
        <taxon>Bacillati</taxon>
        <taxon>Bacillota</taxon>
        <taxon>Bacilli</taxon>
        <taxon>Bacillales</taxon>
        <taxon>Staphylococcaceae</taxon>
        <taxon>Salinicoccus</taxon>
    </lineage>
</organism>
<dbReference type="InterPro" id="IPR018389">
    <property type="entry name" value="DctP_fam"/>
</dbReference>
<evidence type="ECO:0000256" key="1">
    <source>
        <dbReference type="ARBA" id="ARBA00004196"/>
    </source>
</evidence>
<dbReference type="CDD" id="cd13672">
    <property type="entry name" value="PBP2_TRAP_Siap"/>
    <property type="match status" value="1"/>
</dbReference>
<evidence type="ECO:0000256" key="4">
    <source>
        <dbReference type="ARBA" id="ARBA00022729"/>
    </source>
</evidence>
<dbReference type="Gene3D" id="3.40.190.170">
    <property type="entry name" value="Bacterial extracellular solute-binding protein, family 7"/>
    <property type="match status" value="1"/>
</dbReference>
<gene>
    <name evidence="6" type="primary">siaP</name>
    <name evidence="6" type="ORF">GCM10022378_20140</name>
</gene>
<reference evidence="7" key="1">
    <citation type="journal article" date="2019" name="Int. J. Syst. Evol. Microbiol.">
        <title>The Global Catalogue of Microorganisms (GCM) 10K type strain sequencing project: providing services to taxonomists for standard genome sequencing and annotation.</title>
        <authorList>
            <consortium name="The Broad Institute Genomics Platform"/>
            <consortium name="The Broad Institute Genome Sequencing Center for Infectious Disease"/>
            <person name="Wu L."/>
            <person name="Ma J."/>
        </authorList>
    </citation>
    <scope>NUCLEOTIDE SEQUENCE [LARGE SCALE GENOMIC DNA]</scope>
    <source>
        <strain evidence="7">JCM 16981</strain>
    </source>
</reference>
<dbReference type="InterPro" id="IPR004682">
    <property type="entry name" value="TRAP_DctP"/>
</dbReference>
<feature type="signal peptide" evidence="5">
    <location>
        <begin position="1"/>
        <end position="22"/>
    </location>
</feature>
<name>A0ABP7FAZ4_9STAP</name>
<comment type="caution">
    <text evidence="6">The sequence shown here is derived from an EMBL/GenBank/DDBJ whole genome shotgun (WGS) entry which is preliminary data.</text>
</comment>